<dbReference type="InterPro" id="IPR044098">
    <property type="entry name" value="STAMBP/STALP-like_MPN"/>
</dbReference>
<dbReference type="PANTHER" id="PTHR12947">
    <property type="entry name" value="AMSH-LIKE PROTEASE"/>
    <property type="match status" value="1"/>
</dbReference>
<dbReference type="SMART" id="SM00232">
    <property type="entry name" value="JAB_MPN"/>
    <property type="match status" value="1"/>
</dbReference>
<keyword evidence="11" id="KW-1185">Reference proteome</keyword>
<name>A0AAV1E283_OLDCO</name>
<dbReference type="AlphaFoldDB" id="A0AAV1E283"/>
<dbReference type="Proteomes" id="UP001161247">
    <property type="component" value="Chromosome 7"/>
</dbReference>
<dbReference type="GO" id="GO:0005768">
    <property type="term" value="C:endosome"/>
    <property type="evidence" value="ECO:0007669"/>
    <property type="project" value="TreeGrafter"/>
</dbReference>
<evidence type="ECO:0000313" key="10">
    <source>
        <dbReference type="EMBL" id="CAI9113551.1"/>
    </source>
</evidence>
<keyword evidence="5" id="KW-0833">Ubl conjugation pathway</keyword>
<dbReference type="InterPro" id="IPR037518">
    <property type="entry name" value="MPN"/>
</dbReference>
<feature type="domain" description="MPN" evidence="9">
    <location>
        <begin position="349"/>
        <end position="479"/>
    </location>
</feature>
<dbReference type="PANTHER" id="PTHR12947:SF19">
    <property type="entry name" value="AMSH-LIKE UBIQUITIN THIOESTERASE 1"/>
    <property type="match status" value="1"/>
</dbReference>
<dbReference type="GO" id="GO:0070536">
    <property type="term" value="P:protein K63-linked deubiquitination"/>
    <property type="evidence" value="ECO:0007669"/>
    <property type="project" value="InterPro"/>
</dbReference>
<organism evidence="10 11">
    <name type="scientific">Oldenlandia corymbosa var. corymbosa</name>
    <dbReference type="NCBI Taxonomy" id="529605"/>
    <lineage>
        <taxon>Eukaryota</taxon>
        <taxon>Viridiplantae</taxon>
        <taxon>Streptophyta</taxon>
        <taxon>Embryophyta</taxon>
        <taxon>Tracheophyta</taxon>
        <taxon>Spermatophyta</taxon>
        <taxon>Magnoliopsida</taxon>
        <taxon>eudicotyledons</taxon>
        <taxon>Gunneridae</taxon>
        <taxon>Pentapetalae</taxon>
        <taxon>asterids</taxon>
        <taxon>lamiids</taxon>
        <taxon>Gentianales</taxon>
        <taxon>Rubiaceae</taxon>
        <taxon>Rubioideae</taxon>
        <taxon>Spermacoceae</taxon>
        <taxon>Hedyotis-Oldenlandia complex</taxon>
        <taxon>Oldenlandia</taxon>
    </lineage>
</organism>
<dbReference type="GO" id="GO:0061578">
    <property type="term" value="F:K63-linked deubiquitinase activity"/>
    <property type="evidence" value="ECO:0007669"/>
    <property type="project" value="InterPro"/>
</dbReference>
<evidence type="ECO:0000256" key="8">
    <source>
        <dbReference type="ARBA" id="ARBA00023049"/>
    </source>
</evidence>
<reference evidence="10" key="1">
    <citation type="submission" date="2023-03" db="EMBL/GenBank/DDBJ databases">
        <authorList>
            <person name="Julca I."/>
        </authorList>
    </citation>
    <scope>NUCLEOTIDE SEQUENCE</scope>
</reference>
<evidence type="ECO:0000256" key="2">
    <source>
        <dbReference type="ARBA" id="ARBA00010981"/>
    </source>
</evidence>
<sequence length="523" mass="58783">MMTRSSSSSSLSPAAAATTQINIAASAKKLDVNHRIPLRIYFRTADNVLRKADIFRQEDDIIDQYVTLLRFSSLAMETIPRHREYRTALQSDKNYLKKKLLNVLSELEELQPVVQRRIEDLNRQRLQVNNRGYQPHHQSSNIYPPAKQLSSAFAATQMSPYVSRQYNFEAPRSQQFPLVKPFEEQFRQINLNIPRPREETLARHSIFGPNGLHGQWQPPPSIVGVRYPSNIDFSPVNIPSAREDSAQKPLEDGNSVKNGKETIGALKVESLELEIKENKIPKVEEPASLISFETVESPVETEVIRQPSPPPVLAEVQDLVPSTPVAEGGLGLECSPPNDPVSVEAPLELHISTALMDSFMRMAKSNTNKNLETCGVLAGSLKNRRFSVTALIIPKQESTSDSCQTTNEEEIFEVQDKQALFPLGWIHTHPTQSCFMSSIDVHTQYSYQIMLPEAIAIVMAPKDSSRTHGIFRLTTPGGMDVIRHCPKRGFHPHDPPSDGSPIYKQCTDVYMNPNLKFDIIDLR</sequence>
<gene>
    <name evidence="10" type="ORF">OLC1_LOCUS20536</name>
</gene>
<dbReference type="FunFam" id="3.40.140.10:FF:000024">
    <property type="entry name" value="AMSH-like ubiquitin thioesterase 3"/>
    <property type="match status" value="1"/>
</dbReference>
<keyword evidence="6" id="KW-0378">Hydrolase</keyword>
<evidence type="ECO:0000256" key="7">
    <source>
        <dbReference type="ARBA" id="ARBA00022833"/>
    </source>
</evidence>
<evidence type="ECO:0000256" key="5">
    <source>
        <dbReference type="ARBA" id="ARBA00022786"/>
    </source>
</evidence>
<protein>
    <submittedName>
        <fullName evidence="10">OLC1v1014172C3</fullName>
    </submittedName>
</protein>
<dbReference type="SUPFAM" id="SSF140856">
    <property type="entry name" value="USP8 N-terminal domain-like"/>
    <property type="match status" value="1"/>
</dbReference>
<dbReference type="GO" id="GO:0006508">
    <property type="term" value="P:proteolysis"/>
    <property type="evidence" value="ECO:0007669"/>
    <property type="project" value="UniProtKB-KW"/>
</dbReference>
<evidence type="ECO:0000256" key="3">
    <source>
        <dbReference type="ARBA" id="ARBA00022670"/>
    </source>
</evidence>
<keyword evidence="7" id="KW-0862">Zinc</keyword>
<comment type="cofactor">
    <cofactor evidence="1">
        <name>Zn(2+)</name>
        <dbReference type="ChEBI" id="CHEBI:29105"/>
    </cofactor>
</comment>
<dbReference type="GO" id="GO:0071108">
    <property type="term" value="P:protein K48-linked deubiquitination"/>
    <property type="evidence" value="ECO:0007669"/>
    <property type="project" value="TreeGrafter"/>
</dbReference>
<dbReference type="GO" id="GO:0046872">
    <property type="term" value="F:metal ion binding"/>
    <property type="evidence" value="ECO:0007669"/>
    <property type="project" value="UniProtKB-KW"/>
</dbReference>
<keyword evidence="4" id="KW-0479">Metal-binding</keyword>
<evidence type="ECO:0000313" key="11">
    <source>
        <dbReference type="Proteomes" id="UP001161247"/>
    </source>
</evidence>
<dbReference type="InterPro" id="IPR015063">
    <property type="entry name" value="USP8_dimer"/>
</dbReference>
<dbReference type="GO" id="GO:0140492">
    <property type="term" value="F:metal-dependent deubiquitinase activity"/>
    <property type="evidence" value="ECO:0007669"/>
    <property type="project" value="InterPro"/>
</dbReference>
<dbReference type="Gene3D" id="3.40.140.10">
    <property type="entry name" value="Cytidine Deaminase, domain 2"/>
    <property type="match status" value="1"/>
</dbReference>
<keyword evidence="8" id="KW-0482">Metalloprotease</keyword>
<proteinExistence type="inferred from homology"/>
<dbReference type="SUPFAM" id="SSF102712">
    <property type="entry name" value="JAB1/MPN domain"/>
    <property type="match status" value="1"/>
</dbReference>
<evidence type="ECO:0000256" key="1">
    <source>
        <dbReference type="ARBA" id="ARBA00001947"/>
    </source>
</evidence>
<dbReference type="PROSITE" id="PS50249">
    <property type="entry name" value="MPN"/>
    <property type="match status" value="1"/>
</dbReference>
<accession>A0AAV1E283</accession>
<dbReference type="Gene3D" id="1.20.58.80">
    <property type="entry name" value="Phosphotransferase system, lactose/cellobiose-type IIA subunit"/>
    <property type="match status" value="1"/>
</dbReference>
<dbReference type="InterPro" id="IPR000555">
    <property type="entry name" value="JAMM/MPN+_dom"/>
</dbReference>
<dbReference type="Pfam" id="PF01398">
    <property type="entry name" value="JAB"/>
    <property type="match status" value="1"/>
</dbReference>
<keyword evidence="3" id="KW-0645">Protease</keyword>
<dbReference type="Pfam" id="PF08969">
    <property type="entry name" value="USP8_dimer"/>
    <property type="match status" value="1"/>
</dbReference>
<evidence type="ECO:0000256" key="6">
    <source>
        <dbReference type="ARBA" id="ARBA00022801"/>
    </source>
</evidence>
<dbReference type="GO" id="GO:0016020">
    <property type="term" value="C:membrane"/>
    <property type="evidence" value="ECO:0007669"/>
    <property type="project" value="TreeGrafter"/>
</dbReference>
<evidence type="ECO:0000259" key="9">
    <source>
        <dbReference type="PROSITE" id="PS50249"/>
    </source>
</evidence>
<evidence type="ECO:0000256" key="4">
    <source>
        <dbReference type="ARBA" id="ARBA00022723"/>
    </source>
</evidence>
<dbReference type="CDD" id="cd08066">
    <property type="entry name" value="MPN_AMSH_like"/>
    <property type="match status" value="1"/>
</dbReference>
<dbReference type="EMBL" id="OX459124">
    <property type="protein sequence ID" value="CAI9113551.1"/>
    <property type="molecule type" value="Genomic_DNA"/>
</dbReference>
<comment type="similarity">
    <text evidence="2">Belongs to the peptidase M67C family.</text>
</comment>